<protein>
    <submittedName>
        <fullName evidence="1">Uncharacterized protein</fullName>
    </submittedName>
</protein>
<dbReference type="HOGENOM" id="CLU_2721957_0_0_1"/>
<evidence type="ECO:0000313" key="1">
    <source>
        <dbReference type="EMBL" id="CCD56317.1"/>
    </source>
</evidence>
<proteinExistence type="predicted"/>
<gene>
    <name evidence="1" type="ORF">BofuT4_uP149270.1</name>
</gene>
<dbReference type="AlphaFoldDB" id="G2YX79"/>
<sequence length="72" mass="8164">MMENTLYEQLDEMKAGNVDVDFEPYHASIQNFIASLERCFSKGALSISIAFDYLGLRLKSEKTILQLVSSDQ</sequence>
<dbReference type="InParanoid" id="G2YX79"/>
<name>G2YX79_BOTF4</name>
<organism evidence="1 2">
    <name type="scientific">Botryotinia fuckeliana (strain T4)</name>
    <name type="common">Noble rot fungus</name>
    <name type="synonym">Botrytis cinerea</name>
    <dbReference type="NCBI Taxonomy" id="999810"/>
    <lineage>
        <taxon>Eukaryota</taxon>
        <taxon>Fungi</taxon>
        <taxon>Dikarya</taxon>
        <taxon>Ascomycota</taxon>
        <taxon>Pezizomycotina</taxon>
        <taxon>Leotiomycetes</taxon>
        <taxon>Helotiales</taxon>
        <taxon>Sclerotiniaceae</taxon>
        <taxon>Botrytis</taxon>
    </lineage>
</organism>
<dbReference type="Proteomes" id="UP000008177">
    <property type="component" value="Unplaced contigs"/>
</dbReference>
<accession>G2YX79</accession>
<reference evidence="2" key="1">
    <citation type="journal article" date="2011" name="PLoS Genet.">
        <title>Genomic analysis of the necrotrophic fungal pathogens Sclerotinia sclerotiorum and Botrytis cinerea.</title>
        <authorList>
            <person name="Amselem J."/>
            <person name="Cuomo C.A."/>
            <person name="van Kan J.A."/>
            <person name="Viaud M."/>
            <person name="Benito E.P."/>
            <person name="Couloux A."/>
            <person name="Coutinho P.M."/>
            <person name="de Vries R.P."/>
            <person name="Dyer P.S."/>
            <person name="Fillinger S."/>
            <person name="Fournier E."/>
            <person name="Gout L."/>
            <person name="Hahn M."/>
            <person name="Kohn L."/>
            <person name="Lapalu N."/>
            <person name="Plummer K.M."/>
            <person name="Pradier J.M."/>
            <person name="Quevillon E."/>
            <person name="Sharon A."/>
            <person name="Simon A."/>
            <person name="ten Have A."/>
            <person name="Tudzynski B."/>
            <person name="Tudzynski P."/>
            <person name="Wincker P."/>
            <person name="Andrew M."/>
            <person name="Anthouard V."/>
            <person name="Beever R.E."/>
            <person name="Beffa R."/>
            <person name="Benoit I."/>
            <person name="Bouzid O."/>
            <person name="Brault B."/>
            <person name="Chen Z."/>
            <person name="Choquer M."/>
            <person name="Collemare J."/>
            <person name="Cotton P."/>
            <person name="Danchin E.G."/>
            <person name="Da Silva C."/>
            <person name="Gautier A."/>
            <person name="Giraud C."/>
            <person name="Giraud T."/>
            <person name="Gonzalez C."/>
            <person name="Grossetete S."/>
            <person name="Guldener U."/>
            <person name="Henrissat B."/>
            <person name="Howlett B.J."/>
            <person name="Kodira C."/>
            <person name="Kretschmer M."/>
            <person name="Lappartient A."/>
            <person name="Leroch M."/>
            <person name="Levis C."/>
            <person name="Mauceli E."/>
            <person name="Neuveglise C."/>
            <person name="Oeser B."/>
            <person name="Pearson M."/>
            <person name="Poulain J."/>
            <person name="Poussereau N."/>
            <person name="Quesneville H."/>
            <person name="Rascle C."/>
            <person name="Schumacher J."/>
            <person name="Segurens B."/>
            <person name="Sexton A."/>
            <person name="Silva E."/>
            <person name="Sirven C."/>
            <person name="Soanes D.M."/>
            <person name="Talbot N.J."/>
            <person name="Templeton M."/>
            <person name="Yandava C."/>
            <person name="Yarden O."/>
            <person name="Zeng Q."/>
            <person name="Rollins J.A."/>
            <person name="Lebrun M.H."/>
            <person name="Dickman M."/>
        </authorList>
    </citation>
    <scope>NUCLEOTIDE SEQUENCE [LARGE SCALE GENOMIC DNA]</scope>
    <source>
        <strain evidence="2">T4</strain>
    </source>
</reference>
<evidence type="ECO:0000313" key="2">
    <source>
        <dbReference type="Proteomes" id="UP000008177"/>
    </source>
</evidence>
<dbReference type="EMBL" id="FQ790359">
    <property type="protein sequence ID" value="CCD56317.1"/>
    <property type="molecule type" value="Genomic_DNA"/>
</dbReference>